<keyword evidence="1" id="KW-0238">DNA-binding</keyword>
<dbReference type="HOGENOM" id="CLU_1954613_0_0_2"/>
<name>L0IEY2_HALRX</name>
<dbReference type="RefSeq" id="WP_015301980.1">
    <property type="nucleotide sequence ID" value="NC_019964.1"/>
</dbReference>
<dbReference type="GO" id="GO:0003677">
    <property type="term" value="F:DNA binding"/>
    <property type="evidence" value="ECO:0007669"/>
    <property type="project" value="UniProtKB-KW"/>
</dbReference>
<dbReference type="STRING" id="797302.Halru_2817"/>
<reference evidence="1" key="1">
    <citation type="submission" date="2011-09" db="EMBL/GenBank/DDBJ databases">
        <title>Complete sequence of Halovivax ruber XH-70.</title>
        <authorList>
            <consortium name="US DOE Joint Genome Institute"/>
            <person name="Lucas S."/>
            <person name="Han J."/>
            <person name="Lapidus A."/>
            <person name="Cheng J.-F."/>
            <person name="Goodwin L."/>
            <person name="Pitluck S."/>
            <person name="Peters L."/>
            <person name="Mikhailova N."/>
            <person name="Davenport K."/>
            <person name="Detter J.C."/>
            <person name="Han C."/>
            <person name="Tapia R."/>
            <person name="Land M."/>
            <person name="Hauser L."/>
            <person name="Kyrpides N."/>
            <person name="Ivanova N."/>
            <person name="Pagani I."/>
            <person name="Sproer C."/>
            <person name="Anderson I."/>
            <person name="Woyke T."/>
        </authorList>
    </citation>
    <scope>NUCLEOTIDE SEQUENCE</scope>
    <source>
        <strain evidence="1">XH-70</strain>
    </source>
</reference>
<protein>
    <submittedName>
        <fullName evidence="1">DNA-binding protein with HTH domain</fullName>
    </submittedName>
</protein>
<dbReference type="EMBL" id="CP003050">
    <property type="protein sequence ID" value="AGB17388.1"/>
    <property type="molecule type" value="Genomic_DNA"/>
</dbReference>
<dbReference type="OrthoDB" id="351066at2157"/>
<gene>
    <name evidence="1" type="ordered locus">Halru_2817</name>
</gene>
<accession>L0IEY2</accession>
<dbReference type="KEGG" id="hru:Halru_2817"/>
<evidence type="ECO:0000313" key="2">
    <source>
        <dbReference type="Proteomes" id="UP000010846"/>
    </source>
</evidence>
<dbReference type="eggNOG" id="arCOG11920">
    <property type="taxonomic scope" value="Archaea"/>
</dbReference>
<organism evidence="1 2">
    <name type="scientific">Halovivax ruber (strain DSM 18193 / JCM 13892 / XH-70)</name>
    <dbReference type="NCBI Taxonomy" id="797302"/>
    <lineage>
        <taxon>Archaea</taxon>
        <taxon>Methanobacteriati</taxon>
        <taxon>Methanobacteriota</taxon>
        <taxon>Stenosarchaea group</taxon>
        <taxon>Halobacteria</taxon>
        <taxon>Halobacteriales</taxon>
        <taxon>Natrialbaceae</taxon>
        <taxon>Halovivax</taxon>
    </lineage>
</organism>
<sequence>MKSPSEPSEAEQVHAKHLAAYFARTTDLTENEAETAAWKQFSGSASWVAKQTDTSQGTVESHCDRIAAQYGLFAIHPSNPDDGEMIDLEDPTPEEIDELGPDVRDSWFDLVEDHPDVAPEWAVEKLGL</sequence>
<evidence type="ECO:0000313" key="1">
    <source>
        <dbReference type="EMBL" id="AGB17388.1"/>
    </source>
</evidence>
<dbReference type="AlphaFoldDB" id="L0IEY2"/>
<dbReference type="GeneID" id="14377633"/>
<proteinExistence type="predicted"/>
<dbReference type="Proteomes" id="UP000010846">
    <property type="component" value="Chromosome"/>
</dbReference>
<keyword evidence="2" id="KW-1185">Reference proteome</keyword>